<dbReference type="Proteomes" id="UP001353858">
    <property type="component" value="Unassembled WGS sequence"/>
</dbReference>
<reference evidence="2" key="1">
    <citation type="submission" date="2023-01" db="EMBL/GenBank/DDBJ databases">
        <title>Key to firefly adult light organ development and bioluminescence: homeobox transcription factors regulate luciferase expression and transportation to peroxisome.</title>
        <authorList>
            <person name="Fu X."/>
        </authorList>
    </citation>
    <scope>NUCLEOTIDE SEQUENCE [LARGE SCALE GENOMIC DNA]</scope>
</reference>
<proteinExistence type="predicted"/>
<keyword evidence="2" id="KW-1185">Reference proteome</keyword>
<name>A0AAN7S7E3_9COLE</name>
<evidence type="ECO:0000313" key="1">
    <source>
        <dbReference type="EMBL" id="KAK4874906.1"/>
    </source>
</evidence>
<accession>A0AAN7S7E3</accession>
<comment type="caution">
    <text evidence="1">The sequence shown here is derived from an EMBL/GenBank/DDBJ whole genome shotgun (WGS) entry which is preliminary data.</text>
</comment>
<gene>
    <name evidence="1" type="ORF">RN001_014266</name>
</gene>
<dbReference type="EMBL" id="JARPUR010000006">
    <property type="protein sequence ID" value="KAK4874906.1"/>
    <property type="molecule type" value="Genomic_DNA"/>
</dbReference>
<sequence>MKNSDTDLLPINNNPNFCLIEVLPRGEIREGIFIYLKDVFDAILNRSKLTLDVDDIKYILQHDLRINVSRFLPEIVNIFLEAFLYYCKCWRGWENTRKCLMENEALYKSFCRYLLNKYIFILMSIDVHLHQIPRKKNANTQTISVDFVTCPYELIIGNEPIITNNIVRDEKPWTKLAPMEFLNWPHLAVEIKLLDIHVRRVNTLKIDRYIGCGNRKSTLNPEFITHITSTSNTESSYTHSFFVFYFNQLFDVIKKIPSVNTQRVKELEDFFTAFLEDIKEINIGMGSMQTATTVGFHIGNAAYYRAKKFVVTETPVHLIEYLVPEVDLTLNYFKAEQDLDDLGATTFKSLNALNEKLSIPFETSVLDVLFKINNTCIDYTCMYCNVKFSKSRALEGVVAHFADNHKVGNSVFCAKCEREFEIKELAGKRWRHVC</sequence>
<protein>
    <submittedName>
        <fullName evidence="1">Uncharacterized protein</fullName>
    </submittedName>
</protein>
<organism evidence="1 2">
    <name type="scientific">Aquatica leii</name>
    <dbReference type="NCBI Taxonomy" id="1421715"/>
    <lineage>
        <taxon>Eukaryota</taxon>
        <taxon>Metazoa</taxon>
        <taxon>Ecdysozoa</taxon>
        <taxon>Arthropoda</taxon>
        <taxon>Hexapoda</taxon>
        <taxon>Insecta</taxon>
        <taxon>Pterygota</taxon>
        <taxon>Neoptera</taxon>
        <taxon>Endopterygota</taxon>
        <taxon>Coleoptera</taxon>
        <taxon>Polyphaga</taxon>
        <taxon>Elateriformia</taxon>
        <taxon>Elateroidea</taxon>
        <taxon>Lampyridae</taxon>
        <taxon>Luciolinae</taxon>
        <taxon>Aquatica</taxon>
    </lineage>
</organism>
<evidence type="ECO:0000313" key="2">
    <source>
        <dbReference type="Proteomes" id="UP001353858"/>
    </source>
</evidence>
<dbReference type="AlphaFoldDB" id="A0AAN7S7E3"/>